<evidence type="ECO:0000313" key="2">
    <source>
        <dbReference type="EMBL" id="CAG5048407.1"/>
    </source>
</evidence>
<dbReference type="OrthoDB" id="6351704at2759"/>
<evidence type="ECO:0000259" key="1">
    <source>
        <dbReference type="PROSITE" id="PS51034"/>
    </source>
</evidence>
<dbReference type="EMBL" id="CAJQZP010001459">
    <property type="protein sequence ID" value="CAG5048407.1"/>
    <property type="molecule type" value="Genomic_DNA"/>
</dbReference>
<accession>A0A8S3Y0S3</accession>
<sequence>MFKNIMTYQHAVAIFSAFKFPNRAYLILTCRVELCKGNFPKVDCQALRKLQQTRDGLLRKTRLDKDARELLIDRLEVYNSIEAQY</sequence>
<protein>
    <submittedName>
        <fullName evidence="2">(apollo) hypothetical protein</fullName>
    </submittedName>
</protein>
<dbReference type="PROSITE" id="PS51034">
    <property type="entry name" value="ZP_2"/>
    <property type="match status" value="1"/>
</dbReference>
<evidence type="ECO:0000313" key="3">
    <source>
        <dbReference type="Proteomes" id="UP000691718"/>
    </source>
</evidence>
<dbReference type="AlphaFoldDB" id="A0A8S3Y0S3"/>
<name>A0A8S3Y0S3_PARAO</name>
<dbReference type="Proteomes" id="UP000691718">
    <property type="component" value="Unassembled WGS sequence"/>
</dbReference>
<proteinExistence type="predicted"/>
<reference evidence="2" key="1">
    <citation type="submission" date="2021-04" db="EMBL/GenBank/DDBJ databases">
        <authorList>
            <person name="Tunstrom K."/>
        </authorList>
    </citation>
    <scope>NUCLEOTIDE SEQUENCE</scope>
</reference>
<gene>
    <name evidence="2" type="ORF">PAPOLLO_LOCUS24217</name>
</gene>
<comment type="caution">
    <text evidence="2">The sequence shown here is derived from an EMBL/GenBank/DDBJ whole genome shotgun (WGS) entry which is preliminary data.</text>
</comment>
<feature type="domain" description="ZP" evidence="1">
    <location>
        <begin position="1"/>
        <end position="51"/>
    </location>
</feature>
<keyword evidence="3" id="KW-1185">Reference proteome</keyword>
<dbReference type="InterPro" id="IPR001507">
    <property type="entry name" value="ZP_dom"/>
</dbReference>
<organism evidence="2 3">
    <name type="scientific">Parnassius apollo</name>
    <name type="common">Apollo butterfly</name>
    <name type="synonym">Papilio apollo</name>
    <dbReference type="NCBI Taxonomy" id="110799"/>
    <lineage>
        <taxon>Eukaryota</taxon>
        <taxon>Metazoa</taxon>
        <taxon>Ecdysozoa</taxon>
        <taxon>Arthropoda</taxon>
        <taxon>Hexapoda</taxon>
        <taxon>Insecta</taxon>
        <taxon>Pterygota</taxon>
        <taxon>Neoptera</taxon>
        <taxon>Endopterygota</taxon>
        <taxon>Lepidoptera</taxon>
        <taxon>Glossata</taxon>
        <taxon>Ditrysia</taxon>
        <taxon>Papilionoidea</taxon>
        <taxon>Papilionidae</taxon>
        <taxon>Parnassiinae</taxon>
        <taxon>Parnassini</taxon>
        <taxon>Parnassius</taxon>
        <taxon>Parnassius</taxon>
    </lineage>
</organism>